<evidence type="ECO:0000256" key="1">
    <source>
        <dbReference type="SAM" id="Phobius"/>
    </source>
</evidence>
<feature type="transmembrane region" description="Helical" evidence="1">
    <location>
        <begin position="56"/>
        <end position="78"/>
    </location>
</feature>
<keyword evidence="3" id="KW-1185">Reference proteome</keyword>
<sequence>MFEDMQKEDSRLFLVYAAKWNLRQKNIGRSNGSESTFRCLSFLGYTTLPVYIINNIYLFIALILSYTGIGGDICRCLLGYSSLGRDDKISKSKVVLGFLSAPLFQAPKAKLRNCGKTLLWKGYKIDYSRNPSLARYGMIDEGSIVSGSIHPPPGGVLFAESPAKRPPKAHDPWGTETCARRGRIHGLGTKAI</sequence>
<reference evidence="2 3" key="1">
    <citation type="journal article" date="2018" name="Mol. Ecol.">
        <title>The obligate alkalophilic soda-lake fungus Sodiomyces alkalinus has shifted to a protein diet.</title>
        <authorList>
            <person name="Grum-Grzhimaylo A.A."/>
            <person name="Falkoski D.L."/>
            <person name="van den Heuvel J."/>
            <person name="Valero-Jimenez C.A."/>
            <person name="Min B."/>
            <person name="Choi I.G."/>
            <person name="Lipzen A."/>
            <person name="Daum C.G."/>
            <person name="Aanen D.K."/>
            <person name="Tsang A."/>
            <person name="Henrissat B."/>
            <person name="Bilanenko E.N."/>
            <person name="de Vries R.P."/>
            <person name="van Kan J.A.L."/>
            <person name="Grigoriev I.V."/>
            <person name="Debets A.J.M."/>
        </authorList>
    </citation>
    <scope>NUCLEOTIDE SEQUENCE [LARGE SCALE GENOMIC DNA]</scope>
    <source>
        <strain evidence="2 3">F11</strain>
    </source>
</reference>
<evidence type="ECO:0000313" key="2">
    <source>
        <dbReference type="EMBL" id="ROT34668.1"/>
    </source>
</evidence>
<evidence type="ECO:0000313" key="3">
    <source>
        <dbReference type="Proteomes" id="UP000272025"/>
    </source>
</evidence>
<accession>A0A3N2PJF9</accession>
<protein>
    <submittedName>
        <fullName evidence="2">Uncharacterized protein</fullName>
    </submittedName>
</protein>
<dbReference type="EMBL" id="ML119066">
    <property type="protein sequence ID" value="ROT34668.1"/>
    <property type="molecule type" value="Genomic_DNA"/>
</dbReference>
<gene>
    <name evidence="2" type="ORF">SODALDRAFT_364170</name>
</gene>
<proteinExistence type="predicted"/>
<name>A0A3N2PJF9_SODAK</name>
<dbReference type="GeneID" id="39583099"/>
<keyword evidence="1" id="KW-1133">Transmembrane helix</keyword>
<keyword evidence="1" id="KW-0472">Membrane</keyword>
<organism evidence="2 3">
    <name type="scientific">Sodiomyces alkalinus (strain CBS 110278 / VKM F-3762 / F11)</name>
    <name type="common">Alkaliphilic filamentous fungus</name>
    <dbReference type="NCBI Taxonomy" id="1314773"/>
    <lineage>
        <taxon>Eukaryota</taxon>
        <taxon>Fungi</taxon>
        <taxon>Dikarya</taxon>
        <taxon>Ascomycota</taxon>
        <taxon>Pezizomycotina</taxon>
        <taxon>Sordariomycetes</taxon>
        <taxon>Hypocreomycetidae</taxon>
        <taxon>Glomerellales</taxon>
        <taxon>Plectosphaerellaceae</taxon>
        <taxon>Sodiomyces</taxon>
    </lineage>
</organism>
<dbReference type="AlphaFoldDB" id="A0A3N2PJF9"/>
<dbReference type="RefSeq" id="XP_028462474.1">
    <property type="nucleotide sequence ID" value="XM_028614621.1"/>
</dbReference>
<keyword evidence="1" id="KW-0812">Transmembrane</keyword>
<dbReference type="Proteomes" id="UP000272025">
    <property type="component" value="Unassembled WGS sequence"/>
</dbReference>